<dbReference type="Pfam" id="PF00023">
    <property type="entry name" value="Ank"/>
    <property type="match status" value="1"/>
</dbReference>
<dbReference type="Pfam" id="PF12796">
    <property type="entry name" value="Ank_2"/>
    <property type="match status" value="1"/>
</dbReference>
<organism evidence="4 5">
    <name type="scientific">Verticillium nonalfalfae</name>
    <dbReference type="NCBI Taxonomy" id="1051616"/>
    <lineage>
        <taxon>Eukaryota</taxon>
        <taxon>Fungi</taxon>
        <taxon>Dikarya</taxon>
        <taxon>Ascomycota</taxon>
        <taxon>Pezizomycotina</taxon>
        <taxon>Sordariomycetes</taxon>
        <taxon>Hypocreomycetidae</taxon>
        <taxon>Glomerellales</taxon>
        <taxon>Plectosphaerellaceae</taxon>
        <taxon>Verticillium</taxon>
    </lineage>
</organism>
<protein>
    <submittedName>
        <fullName evidence="4">Uncharacterized protein</fullName>
    </submittedName>
</protein>
<dbReference type="Proteomes" id="UP000267145">
    <property type="component" value="Unassembled WGS sequence"/>
</dbReference>
<dbReference type="InterPro" id="IPR002110">
    <property type="entry name" value="Ankyrin_rpt"/>
</dbReference>
<gene>
    <name evidence="4" type="ORF">D7B24_007886</name>
</gene>
<dbReference type="PANTHER" id="PTHR24198:SF190">
    <property type="entry name" value="DYNEIN HEAVY CHAIN 12, AXONEMAL-LIKE"/>
    <property type="match status" value="1"/>
</dbReference>
<feature type="repeat" description="ANK" evidence="3">
    <location>
        <begin position="74"/>
        <end position="106"/>
    </location>
</feature>
<evidence type="ECO:0000313" key="4">
    <source>
        <dbReference type="EMBL" id="RNJ55992.1"/>
    </source>
</evidence>
<dbReference type="STRING" id="1051616.A0A3M9Y7J9"/>
<dbReference type="RefSeq" id="XP_028494150.1">
    <property type="nucleotide sequence ID" value="XM_028641989.1"/>
</dbReference>
<keyword evidence="2 3" id="KW-0040">ANK repeat</keyword>
<evidence type="ECO:0000256" key="3">
    <source>
        <dbReference type="PROSITE-ProRule" id="PRU00023"/>
    </source>
</evidence>
<dbReference type="GeneID" id="39611575"/>
<reference evidence="4 5" key="1">
    <citation type="submission" date="2018-10" db="EMBL/GenBank/DDBJ databases">
        <title>Genome sequence of Verticillium nonalfalfae VnAa140.</title>
        <authorList>
            <person name="Stajich J.E."/>
            <person name="Kasson M.T."/>
        </authorList>
    </citation>
    <scope>NUCLEOTIDE SEQUENCE [LARGE SCALE GENOMIC DNA]</scope>
    <source>
        <strain evidence="4 5">VnAa140</strain>
    </source>
</reference>
<feature type="repeat" description="ANK" evidence="3">
    <location>
        <begin position="4"/>
        <end position="29"/>
    </location>
</feature>
<keyword evidence="1" id="KW-0677">Repeat</keyword>
<dbReference type="SUPFAM" id="SSF48403">
    <property type="entry name" value="Ankyrin repeat"/>
    <property type="match status" value="1"/>
</dbReference>
<dbReference type="InterPro" id="IPR036770">
    <property type="entry name" value="Ankyrin_rpt-contain_sf"/>
</dbReference>
<dbReference type="PROSITE" id="PS50297">
    <property type="entry name" value="ANK_REP_REGION"/>
    <property type="match status" value="1"/>
</dbReference>
<dbReference type="SMART" id="SM00248">
    <property type="entry name" value="ANK"/>
    <property type="match status" value="4"/>
</dbReference>
<dbReference type="EMBL" id="RBVV01000066">
    <property type="protein sequence ID" value="RNJ55992.1"/>
    <property type="molecule type" value="Genomic_DNA"/>
</dbReference>
<evidence type="ECO:0000256" key="1">
    <source>
        <dbReference type="ARBA" id="ARBA00022737"/>
    </source>
</evidence>
<evidence type="ECO:0000313" key="5">
    <source>
        <dbReference type="Proteomes" id="UP000267145"/>
    </source>
</evidence>
<keyword evidence="5" id="KW-1185">Reference proteome</keyword>
<name>A0A3M9Y7J9_9PEZI</name>
<dbReference type="PROSITE" id="PS50088">
    <property type="entry name" value="ANK_REPEAT"/>
    <property type="match status" value="2"/>
</dbReference>
<dbReference type="Gene3D" id="1.25.40.20">
    <property type="entry name" value="Ankyrin repeat-containing domain"/>
    <property type="match status" value="1"/>
</dbReference>
<dbReference type="PANTHER" id="PTHR24198">
    <property type="entry name" value="ANKYRIN REPEAT AND PROTEIN KINASE DOMAIN-CONTAINING PROTEIN"/>
    <property type="match status" value="1"/>
</dbReference>
<sequence>MDIKLNTPLTLAANQNQTTCVRLLLEAGALTDPELPPGIKFGTPLNCAARNAPDPILMKTLLDFGAEIEASGVDGVTPLLHVARGSSAAHAVLLLEYGANINATSKSGQTPLTAAIQYNNHGALSLLLERWSEYVECPRLKGPGLLEVVAQYADVRTIRLLTKADHLQTRTDSSFILNRYQQMLDARNDASEKLSSAFEDLLSILQIDAKPGDANIRRESGLLNPLDFLSGSEENTDTDSDCLVFEDAKEDVDSPGDASDLV</sequence>
<evidence type="ECO:0000256" key="2">
    <source>
        <dbReference type="ARBA" id="ARBA00023043"/>
    </source>
</evidence>
<dbReference type="AlphaFoldDB" id="A0A3M9Y7J9"/>
<proteinExistence type="predicted"/>
<accession>A0A3M9Y7J9</accession>
<comment type="caution">
    <text evidence="4">The sequence shown here is derived from an EMBL/GenBank/DDBJ whole genome shotgun (WGS) entry which is preliminary data.</text>
</comment>
<dbReference type="GO" id="GO:0005737">
    <property type="term" value="C:cytoplasm"/>
    <property type="evidence" value="ECO:0007669"/>
    <property type="project" value="TreeGrafter"/>
</dbReference>